<dbReference type="InterPro" id="IPR037796">
    <property type="entry name" value="TAF6"/>
</dbReference>
<dbReference type="Proteomes" id="UP000485058">
    <property type="component" value="Unassembled WGS sequence"/>
</dbReference>
<comment type="caution">
    <text evidence="6">The sequence shown here is derived from an EMBL/GenBank/DDBJ whole genome shotgun (WGS) entry which is preliminary data.</text>
</comment>
<keyword evidence="4" id="KW-0804">Transcription</keyword>
<accession>A0A699ZJV5</accession>
<dbReference type="EMBL" id="BLLF01002009">
    <property type="protein sequence ID" value="GFH22295.1"/>
    <property type="molecule type" value="Genomic_DNA"/>
</dbReference>
<keyword evidence="7" id="KW-1185">Reference proteome</keyword>
<evidence type="ECO:0000313" key="6">
    <source>
        <dbReference type="EMBL" id="GFH22295.1"/>
    </source>
</evidence>
<dbReference type="GO" id="GO:0046695">
    <property type="term" value="C:SLIK (SAGA-like) complex"/>
    <property type="evidence" value="ECO:0007669"/>
    <property type="project" value="InterPro"/>
</dbReference>
<keyword evidence="5" id="KW-0539">Nucleus</keyword>
<dbReference type="GO" id="GO:0005669">
    <property type="term" value="C:transcription factor TFIID complex"/>
    <property type="evidence" value="ECO:0007669"/>
    <property type="project" value="InterPro"/>
</dbReference>
<comment type="similarity">
    <text evidence="2">Belongs to the TAF6 family.</text>
</comment>
<dbReference type="PANTHER" id="PTHR10221">
    <property type="entry name" value="TRANSCRIPTION INITIATION FACTOR TFIID SUBUNIT 6"/>
    <property type="match status" value="1"/>
</dbReference>
<evidence type="ECO:0000256" key="1">
    <source>
        <dbReference type="ARBA" id="ARBA00004123"/>
    </source>
</evidence>
<dbReference type="AlphaFoldDB" id="A0A699ZJV5"/>
<evidence type="ECO:0000313" key="7">
    <source>
        <dbReference type="Proteomes" id="UP000485058"/>
    </source>
</evidence>
<comment type="subcellular location">
    <subcellularLocation>
        <location evidence="1">Nucleus</location>
    </subcellularLocation>
</comment>
<dbReference type="PANTHER" id="PTHR10221:SF9">
    <property type="entry name" value="TRANSCRIPTION INITIATION FACTOR TFIID SUBUNIT 6"/>
    <property type="match status" value="1"/>
</dbReference>
<dbReference type="GO" id="GO:0051123">
    <property type="term" value="P:RNA polymerase II preinitiation complex assembly"/>
    <property type="evidence" value="ECO:0007669"/>
    <property type="project" value="TreeGrafter"/>
</dbReference>
<evidence type="ECO:0000256" key="2">
    <source>
        <dbReference type="ARBA" id="ARBA00007688"/>
    </source>
</evidence>
<reference evidence="6 7" key="1">
    <citation type="submission" date="2020-02" db="EMBL/GenBank/DDBJ databases">
        <title>Draft genome sequence of Haematococcus lacustris strain NIES-144.</title>
        <authorList>
            <person name="Morimoto D."/>
            <person name="Nakagawa S."/>
            <person name="Yoshida T."/>
            <person name="Sawayama S."/>
        </authorList>
    </citation>
    <scope>NUCLEOTIDE SEQUENCE [LARGE SCALE GENOMIC DNA]</scope>
    <source>
        <strain evidence="6 7">NIES-144</strain>
    </source>
</reference>
<proteinExistence type="inferred from homology"/>
<sequence>MLATREVTVGPQGGIFTMSSSGNASTFSPLYGFGSKHPARFIRAAGEPDLYCVADPELPLEQVIDAPLPKPPIEVAVRPHWLFIEGLQLYFAKVAKVVNAATAAAAAAVAGQEAGQGLAAVQAVEGQLRAVLASVATDPAAG</sequence>
<gene>
    <name evidence="6" type="ORF">HaLaN_19742</name>
</gene>
<evidence type="ECO:0000256" key="5">
    <source>
        <dbReference type="ARBA" id="ARBA00023242"/>
    </source>
</evidence>
<keyword evidence="3" id="KW-0805">Transcription regulation</keyword>
<name>A0A699ZJV5_HAELA</name>
<protein>
    <submittedName>
        <fullName evidence="6">TAF domain-containing protein</fullName>
    </submittedName>
</protein>
<dbReference type="GO" id="GO:0003713">
    <property type="term" value="F:transcription coactivator activity"/>
    <property type="evidence" value="ECO:0007669"/>
    <property type="project" value="TreeGrafter"/>
</dbReference>
<organism evidence="6 7">
    <name type="scientific">Haematococcus lacustris</name>
    <name type="common">Green alga</name>
    <name type="synonym">Haematococcus pluvialis</name>
    <dbReference type="NCBI Taxonomy" id="44745"/>
    <lineage>
        <taxon>Eukaryota</taxon>
        <taxon>Viridiplantae</taxon>
        <taxon>Chlorophyta</taxon>
        <taxon>core chlorophytes</taxon>
        <taxon>Chlorophyceae</taxon>
        <taxon>CS clade</taxon>
        <taxon>Chlamydomonadales</taxon>
        <taxon>Haematococcaceae</taxon>
        <taxon>Haematococcus</taxon>
    </lineage>
</organism>
<evidence type="ECO:0000256" key="4">
    <source>
        <dbReference type="ARBA" id="ARBA00023163"/>
    </source>
</evidence>
<dbReference type="GO" id="GO:0000124">
    <property type="term" value="C:SAGA complex"/>
    <property type="evidence" value="ECO:0007669"/>
    <property type="project" value="InterPro"/>
</dbReference>
<dbReference type="GO" id="GO:0016251">
    <property type="term" value="F:RNA polymerase II general transcription initiation factor activity"/>
    <property type="evidence" value="ECO:0007669"/>
    <property type="project" value="InterPro"/>
</dbReference>
<evidence type="ECO:0000256" key="3">
    <source>
        <dbReference type="ARBA" id="ARBA00023015"/>
    </source>
</evidence>